<evidence type="ECO:0000313" key="2">
    <source>
        <dbReference type="Proteomes" id="UP001180536"/>
    </source>
</evidence>
<reference evidence="1 2" key="1">
    <citation type="submission" date="2023-07" db="EMBL/GenBank/DDBJ databases">
        <title>Sorghum-associated microbial communities from plants grown in Nebraska, USA.</title>
        <authorList>
            <person name="Schachtman D."/>
        </authorList>
    </citation>
    <scope>NUCLEOTIDE SEQUENCE [LARGE SCALE GENOMIC DNA]</scope>
    <source>
        <strain evidence="1 2">BE310</strain>
    </source>
</reference>
<protein>
    <recommendedName>
        <fullName evidence="3">Alpha/beta hydrolase</fullName>
    </recommendedName>
</protein>
<evidence type="ECO:0000313" key="1">
    <source>
        <dbReference type="EMBL" id="MDR7299010.1"/>
    </source>
</evidence>
<name>A0ABU1ZGC2_9BURK</name>
<proteinExistence type="predicted"/>
<accession>A0ABU1ZGC2</accession>
<dbReference type="PANTHER" id="PTHR37946">
    <property type="entry name" value="SLL1969 PROTEIN"/>
    <property type="match status" value="1"/>
</dbReference>
<comment type="caution">
    <text evidence="1">The sequence shown here is derived from an EMBL/GenBank/DDBJ whole genome shotgun (WGS) entry which is preliminary data.</text>
</comment>
<organism evidence="1 2">
    <name type="scientific">Pelomonas aquatica</name>
    <dbReference type="NCBI Taxonomy" id="431058"/>
    <lineage>
        <taxon>Bacteria</taxon>
        <taxon>Pseudomonadati</taxon>
        <taxon>Pseudomonadota</taxon>
        <taxon>Betaproteobacteria</taxon>
        <taxon>Burkholderiales</taxon>
        <taxon>Sphaerotilaceae</taxon>
        <taxon>Roseateles</taxon>
    </lineage>
</organism>
<dbReference type="RefSeq" id="WP_310348359.1">
    <property type="nucleotide sequence ID" value="NZ_JAVDXQ010000006.1"/>
</dbReference>
<dbReference type="Proteomes" id="UP001180536">
    <property type="component" value="Unassembled WGS sequence"/>
</dbReference>
<keyword evidence="2" id="KW-1185">Reference proteome</keyword>
<dbReference type="PANTHER" id="PTHR37946:SF1">
    <property type="entry name" value="SLL1969 PROTEIN"/>
    <property type="match status" value="1"/>
</dbReference>
<dbReference type="Gene3D" id="3.40.50.1820">
    <property type="entry name" value="alpha/beta hydrolase"/>
    <property type="match status" value="1"/>
</dbReference>
<gene>
    <name evidence="1" type="ORF">J2X16_004378</name>
</gene>
<sequence>MAKQLVFVDGVGGKRYMRGKLIRYFEQRGFSVHCFDYSASSQPLLNMKAQLSAVLKEVAARGEYHAMGYSFGGVLLRLVLQELATSLAPPRRIVLLASPLASMRLASRLKTWRIYKALTGECGQLVADPGAMAKIPFPPVPTACIYGVWPWLGALGVFAGFRLPHDGMVTKDEAAPEKFQFAAPISASHAFIPSHPSALAVAHGWFEH</sequence>
<dbReference type="EMBL" id="JAVDXQ010000006">
    <property type="protein sequence ID" value="MDR7299010.1"/>
    <property type="molecule type" value="Genomic_DNA"/>
</dbReference>
<dbReference type="SUPFAM" id="SSF53474">
    <property type="entry name" value="alpha/beta-Hydrolases"/>
    <property type="match status" value="1"/>
</dbReference>
<evidence type="ECO:0008006" key="3">
    <source>
        <dbReference type="Google" id="ProtNLM"/>
    </source>
</evidence>
<dbReference type="InterPro" id="IPR029058">
    <property type="entry name" value="AB_hydrolase_fold"/>
</dbReference>